<sequence>VRTYHTTSLERCGHQNRSKISARVAKKPLWPVSSCADRIMKIRRAGGTTSLCRPSHKCLVFGVGHVAWTLQVSMPGLDQVDSVIRKQIC</sequence>
<dbReference type="EMBL" id="CAVNYO010000181">
    <property type="protein sequence ID" value="CAK5272483.1"/>
    <property type="molecule type" value="Genomic_DNA"/>
</dbReference>
<accession>A0AAD2K0P5</accession>
<organism evidence="1 3">
    <name type="scientific">Mycena citricolor</name>
    <dbReference type="NCBI Taxonomy" id="2018698"/>
    <lineage>
        <taxon>Eukaryota</taxon>
        <taxon>Fungi</taxon>
        <taxon>Dikarya</taxon>
        <taxon>Basidiomycota</taxon>
        <taxon>Agaricomycotina</taxon>
        <taxon>Agaricomycetes</taxon>
        <taxon>Agaricomycetidae</taxon>
        <taxon>Agaricales</taxon>
        <taxon>Marasmiineae</taxon>
        <taxon>Mycenaceae</taxon>
        <taxon>Mycena</taxon>
    </lineage>
</organism>
<gene>
    <name evidence="1" type="ORF">MYCIT1_LOCUS18141</name>
    <name evidence="2" type="ORF">MYCIT1_LOCUS30119</name>
</gene>
<dbReference type="EMBL" id="CAVNYO010000440">
    <property type="protein sequence ID" value="CAK5279836.1"/>
    <property type="molecule type" value="Genomic_DNA"/>
</dbReference>
<reference evidence="1" key="1">
    <citation type="submission" date="2023-11" db="EMBL/GenBank/DDBJ databases">
        <authorList>
            <person name="De Vega J J."/>
            <person name="De Vega J J."/>
        </authorList>
    </citation>
    <scope>NUCLEOTIDE SEQUENCE</scope>
</reference>
<evidence type="ECO:0000313" key="1">
    <source>
        <dbReference type="EMBL" id="CAK5272483.1"/>
    </source>
</evidence>
<protein>
    <submittedName>
        <fullName evidence="1">Uncharacterized protein</fullName>
    </submittedName>
</protein>
<name>A0AAD2K0P5_9AGAR</name>
<dbReference type="Proteomes" id="UP001295794">
    <property type="component" value="Unassembled WGS sequence"/>
</dbReference>
<comment type="caution">
    <text evidence="1">The sequence shown here is derived from an EMBL/GenBank/DDBJ whole genome shotgun (WGS) entry which is preliminary data.</text>
</comment>
<feature type="non-terminal residue" evidence="1">
    <location>
        <position position="89"/>
    </location>
</feature>
<evidence type="ECO:0000313" key="3">
    <source>
        <dbReference type="Proteomes" id="UP001295794"/>
    </source>
</evidence>
<dbReference type="AlphaFoldDB" id="A0AAD2K0P5"/>
<evidence type="ECO:0000313" key="2">
    <source>
        <dbReference type="EMBL" id="CAK5279836.1"/>
    </source>
</evidence>
<keyword evidence="3" id="KW-1185">Reference proteome</keyword>
<proteinExistence type="predicted"/>